<sequence>MPRNTNKPAVQGAKSFLNSLKFEMAGELGLGNYEAVDKGSLTSRQNGYIGGYMTRKMVQFAEEHLKNGGQI</sequence>
<accession>A0A7G6DZU4</accession>
<dbReference type="AlphaFoldDB" id="A0A7G6DZU4"/>
<dbReference type="PANTHER" id="PTHR36107:SF1">
    <property type="entry name" value="SMALL, ACID-SOLUBLE SPORE PROTEIN A"/>
    <property type="match status" value="1"/>
</dbReference>
<dbReference type="GO" id="GO:0030435">
    <property type="term" value="P:sporulation resulting in formation of a cellular spore"/>
    <property type="evidence" value="ECO:0007669"/>
    <property type="project" value="UniProtKB-KW"/>
</dbReference>
<evidence type="ECO:0000256" key="2">
    <source>
        <dbReference type="ARBA" id="ARBA00022969"/>
    </source>
</evidence>
<name>A0A7G6DZU4_THEFR</name>
<dbReference type="KEGG" id="tfr:BR63_02880"/>
<dbReference type="OrthoDB" id="1683773at2"/>
<evidence type="ECO:0000313" key="3">
    <source>
        <dbReference type="EMBL" id="QNB45348.1"/>
    </source>
</evidence>
<dbReference type="EMBL" id="CP045798">
    <property type="protein sequence ID" value="QNB45348.1"/>
    <property type="molecule type" value="Genomic_DNA"/>
</dbReference>
<dbReference type="InterPro" id="IPR001448">
    <property type="entry name" value="SASP_alpha/beta-type"/>
</dbReference>
<gene>
    <name evidence="3" type="ORF">BR63_02880</name>
</gene>
<dbReference type="Gene3D" id="6.10.10.80">
    <property type="entry name" value="Small, acid-soluble spore protein, alpha/beta type-like"/>
    <property type="match status" value="1"/>
</dbReference>
<dbReference type="RefSeq" id="WP_034421673.1">
    <property type="nucleotide sequence ID" value="NZ_CP045798.1"/>
</dbReference>
<evidence type="ECO:0000313" key="4">
    <source>
        <dbReference type="Proteomes" id="UP000515847"/>
    </source>
</evidence>
<dbReference type="Pfam" id="PF00269">
    <property type="entry name" value="SASP"/>
    <property type="match status" value="1"/>
</dbReference>
<dbReference type="PANTHER" id="PTHR36107">
    <property type="entry name" value="SMALL, ACID-SOLUBLE SPORE PROTEIN A"/>
    <property type="match status" value="1"/>
</dbReference>
<reference evidence="3 4" key="1">
    <citation type="journal article" date="2019" name="Front. Microbiol.">
        <title>Thermoanaerosceptrum fracticalcis gen. nov. sp. nov., a Novel Fumarate-Fermenting Microorganism From a Deep Fractured Carbonate Aquifer of the US Great Basin.</title>
        <authorList>
            <person name="Hamilton-Brehm S.D."/>
            <person name="Stewart L.E."/>
            <person name="Zavarin M."/>
            <person name="Caldwell M."/>
            <person name="Lawson P.A."/>
            <person name="Onstott T.C."/>
            <person name="Grzymski J."/>
            <person name="Neveux I."/>
            <person name="Lollar B.S."/>
            <person name="Russell C.E."/>
            <person name="Moser D.P."/>
        </authorList>
    </citation>
    <scope>NUCLEOTIDE SEQUENCE [LARGE SCALE GENOMIC DNA]</scope>
    <source>
        <strain evidence="3 4">DRI-13</strain>
    </source>
</reference>
<evidence type="ECO:0000256" key="1">
    <source>
        <dbReference type="ARBA" id="ARBA00003863"/>
    </source>
</evidence>
<protein>
    <submittedName>
        <fullName evidence="3">Small, acid-soluble spore protein, alpha/beta type</fullName>
    </submittedName>
</protein>
<organism evidence="3 4">
    <name type="scientific">Thermanaerosceptrum fracticalcis</name>
    <dbReference type="NCBI Taxonomy" id="1712410"/>
    <lineage>
        <taxon>Bacteria</taxon>
        <taxon>Bacillati</taxon>
        <taxon>Bacillota</taxon>
        <taxon>Clostridia</taxon>
        <taxon>Eubacteriales</taxon>
        <taxon>Peptococcaceae</taxon>
        <taxon>Thermanaerosceptrum</taxon>
    </lineage>
</organism>
<dbReference type="InterPro" id="IPR050847">
    <property type="entry name" value="SASP_DNA-binding"/>
</dbReference>
<dbReference type="Proteomes" id="UP000515847">
    <property type="component" value="Chromosome"/>
</dbReference>
<dbReference type="GO" id="GO:0006265">
    <property type="term" value="P:DNA topological change"/>
    <property type="evidence" value="ECO:0007669"/>
    <property type="project" value="InterPro"/>
</dbReference>
<comment type="function">
    <text evidence="1">SASP are bound to spore DNA. They are double-stranded DNA-binding proteins that cause DNA to change to an a-like conformation. They protect the DNA backbone from chemical and enzymatic cleavage and are thus involved in dormant spore's high resistance to UV light.</text>
</comment>
<dbReference type="InterPro" id="IPR038300">
    <property type="entry name" value="SASP_sf_alpha/beta"/>
</dbReference>
<dbReference type="GO" id="GO:0003690">
    <property type="term" value="F:double-stranded DNA binding"/>
    <property type="evidence" value="ECO:0007669"/>
    <property type="project" value="InterPro"/>
</dbReference>
<proteinExistence type="predicted"/>
<keyword evidence="4" id="KW-1185">Reference proteome</keyword>
<keyword evidence="2" id="KW-0749">Sporulation</keyword>